<comment type="similarity">
    <text evidence="1">Belongs to the senescence regulator S40 family.</text>
</comment>
<name>A0A4S8JUD9_MUSBA</name>
<dbReference type="AlphaFoldDB" id="A0A4S8JUD9"/>
<feature type="compositionally biased region" description="Basic and acidic residues" evidence="2">
    <location>
        <begin position="1"/>
        <end position="14"/>
    </location>
</feature>
<evidence type="ECO:0000313" key="3">
    <source>
        <dbReference type="EMBL" id="THU65789.1"/>
    </source>
</evidence>
<dbReference type="Proteomes" id="UP000317650">
    <property type="component" value="Chromosome 5"/>
</dbReference>
<dbReference type="PANTHER" id="PTHR33083:SF123">
    <property type="entry name" value="EXPRESSED PROTEIN"/>
    <property type="match status" value="1"/>
</dbReference>
<feature type="compositionally biased region" description="Low complexity" evidence="2">
    <location>
        <begin position="15"/>
        <end position="29"/>
    </location>
</feature>
<accession>A0A4S8JUD9</accession>
<evidence type="ECO:0000256" key="1">
    <source>
        <dbReference type="ARBA" id="ARBA00034773"/>
    </source>
</evidence>
<dbReference type="InterPro" id="IPR007608">
    <property type="entry name" value="Senescence_reg_S40"/>
</dbReference>
<dbReference type="PANTHER" id="PTHR33083">
    <property type="entry name" value="EXPRESSED PROTEIN"/>
    <property type="match status" value="1"/>
</dbReference>
<dbReference type="EMBL" id="PYDT01000003">
    <property type="protein sequence ID" value="THU65789.1"/>
    <property type="molecule type" value="Genomic_DNA"/>
</dbReference>
<gene>
    <name evidence="3" type="ORF">C4D60_Mb05t07350</name>
</gene>
<protein>
    <recommendedName>
        <fullName evidence="5">Senescence regulator</fullName>
    </recommendedName>
</protein>
<sequence>MPSGEEERGRRTMGEEALTSVAPPSSASSPLRLLGILKQPGSDTVLPLELDESDVVWSTAYDERDSFDGLSSTSSNLVRSPIPDSSCSPSSRLHPFGPERNGLSAALAQDGLPLVLQRRPMSRSTRTVAVAVAVPAGMAQDASVVGMVGRHQSAPLNIPAWPSWRKGRKADVLDGWEEEDGWADEKADKEEPEEEGMLPPHVVVARSNEITFSVFEGVGRTLKGRDLRRVRNAVLQKTGFLDA</sequence>
<feature type="region of interest" description="Disordered" evidence="2">
    <location>
        <begin position="65"/>
        <end position="97"/>
    </location>
</feature>
<proteinExistence type="inferred from homology"/>
<comment type="caution">
    <text evidence="3">The sequence shown here is derived from an EMBL/GenBank/DDBJ whole genome shotgun (WGS) entry which is preliminary data.</text>
</comment>
<organism evidence="3 4">
    <name type="scientific">Musa balbisiana</name>
    <name type="common">Banana</name>
    <dbReference type="NCBI Taxonomy" id="52838"/>
    <lineage>
        <taxon>Eukaryota</taxon>
        <taxon>Viridiplantae</taxon>
        <taxon>Streptophyta</taxon>
        <taxon>Embryophyta</taxon>
        <taxon>Tracheophyta</taxon>
        <taxon>Spermatophyta</taxon>
        <taxon>Magnoliopsida</taxon>
        <taxon>Liliopsida</taxon>
        <taxon>Zingiberales</taxon>
        <taxon>Musaceae</taxon>
        <taxon>Musa</taxon>
    </lineage>
</organism>
<dbReference type="Pfam" id="PF04520">
    <property type="entry name" value="Senescence_reg"/>
    <property type="match status" value="1"/>
</dbReference>
<reference evidence="3 4" key="1">
    <citation type="journal article" date="2019" name="Nat. Plants">
        <title>Genome sequencing of Musa balbisiana reveals subgenome evolution and function divergence in polyploid bananas.</title>
        <authorList>
            <person name="Yao X."/>
        </authorList>
    </citation>
    <scope>NUCLEOTIDE SEQUENCE [LARGE SCALE GENOMIC DNA]</scope>
    <source>
        <strain evidence="4">cv. DH-PKW</strain>
        <tissue evidence="3">Leaves</tissue>
    </source>
</reference>
<feature type="compositionally biased region" description="Polar residues" evidence="2">
    <location>
        <begin position="69"/>
        <end position="78"/>
    </location>
</feature>
<keyword evidence="4" id="KW-1185">Reference proteome</keyword>
<evidence type="ECO:0000313" key="4">
    <source>
        <dbReference type="Proteomes" id="UP000317650"/>
    </source>
</evidence>
<feature type="compositionally biased region" description="Low complexity" evidence="2">
    <location>
        <begin position="80"/>
        <end position="91"/>
    </location>
</feature>
<evidence type="ECO:0008006" key="5">
    <source>
        <dbReference type="Google" id="ProtNLM"/>
    </source>
</evidence>
<dbReference type="GO" id="GO:0010150">
    <property type="term" value="P:leaf senescence"/>
    <property type="evidence" value="ECO:0007669"/>
    <property type="project" value="UniProtKB-ARBA"/>
</dbReference>
<feature type="region of interest" description="Disordered" evidence="2">
    <location>
        <begin position="178"/>
        <end position="197"/>
    </location>
</feature>
<evidence type="ECO:0000256" key="2">
    <source>
        <dbReference type="SAM" id="MobiDB-lite"/>
    </source>
</evidence>
<feature type="region of interest" description="Disordered" evidence="2">
    <location>
        <begin position="1"/>
        <end position="29"/>
    </location>
</feature>